<organism evidence="3 4">
    <name type="scientific">Symbiodinium pilosum</name>
    <name type="common">Dinoflagellate</name>
    <dbReference type="NCBI Taxonomy" id="2952"/>
    <lineage>
        <taxon>Eukaryota</taxon>
        <taxon>Sar</taxon>
        <taxon>Alveolata</taxon>
        <taxon>Dinophyceae</taxon>
        <taxon>Suessiales</taxon>
        <taxon>Symbiodiniaceae</taxon>
        <taxon>Symbiodinium</taxon>
    </lineage>
</organism>
<feature type="transmembrane region" description="Helical" evidence="1">
    <location>
        <begin position="103"/>
        <end position="121"/>
    </location>
</feature>
<dbReference type="Proteomes" id="UP000649617">
    <property type="component" value="Unassembled WGS sequence"/>
</dbReference>
<evidence type="ECO:0000313" key="3">
    <source>
        <dbReference type="EMBL" id="CAE7522204.1"/>
    </source>
</evidence>
<reference evidence="3" key="1">
    <citation type="submission" date="2021-02" db="EMBL/GenBank/DDBJ databases">
        <authorList>
            <person name="Dougan E. K."/>
            <person name="Rhodes N."/>
            <person name="Thang M."/>
            <person name="Chan C."/>
        </authorList>
    </citation>
    <scope>NUCLEOTIDE SEQUENCE</scope>
</reference>
<name>A0A812TG73_SYMPI</name>
<gene>
    <name evidence="3" type="primary">mlkA</name>
    <name evidence="3" type="ORF">SPIL2461_LOCUS13677</name>
</gene>
<feature type="transmembrane region" description="Helical" evidence="1">
    <location>
        <begin position="194"/>
        <end position="218"/>
    </location>
</feature>
<protein>
    <submittedName>
        <fullName evidence="3">MlkA protein</fullName>
    </submittedName>
</protein>
<dbReference type="AlphaFoldDB" id="A0A812TG73"/>
<proteinExistence type="predicted"/>
<accession>A0A812TG73</accession>
<comment type="caution">
    <text evidence="3">The sequence shown here is derived from an EMBL/GenBank/DDBJ whole genome shotgun (WGS) entry which is preliminary data.</text>
</comment>
<feature type="transmembrane region" description="Helical" evidence="1">
    <location>
        <begin position="224"/>
        <end position="242"/>
    </location>
</feature>
<feature type="chain" id="PRO_5032375652" evidence="2">
    <location>
        <begin position="17"/>
        <end position="263"/>
    </location>
</feature>
<keyword evidence="1" id="KW-0472">Membrane</keyword>
<evidence type="ECO:0000256" key="1">
    <source>
        <dbReference type="SAM" id="Phobius"/>
    </source>
</evidence>
<evidence type="ECO:0000256" key="2">
    <source>
        <dbReference type="SAM" id="SignalP"/>
    </source>
</evidence>
<keyword evidence="1" id="KW-1133">Transmembrane helix</keyword>
<dbReference type="EMBL" id="CAJNIZ010030224">
    <property type="protein sequence ID" value="CAE7522204.1"/>
    <property type="molecule type" value="Genomic_DNA"/>
</dbReference>
<sequence>MASMAAILAAVSFAAAGVALRRRAAKKKGVHDSEDEISNLLEEHRSNQKKGAEKAPAGILAWRIILGVGIGFGSFQAPWQALPVLIDRKIIRDPALQLSDAELTISQTVIFVGWLLGAMALHPLMQRLVLKQVLVLIAIVMLAVSIAAITLPYFTPLSMTLLCGVRLLHGMCLNIQGVQYMYMQNCFPSYGSQLCSLVNALYAVVAVLMAVLCGSLTLQSDWRIESLTWFGLPIILGLFLGFPDLGNEAGRAGVGGVKLVSPV</sequence>
<keyword evidence="2" id="KW-0732">Signal</keyword>
<feature type="signal peptide" evidence="2">
    <location>
        <begin position="1"/>
        <end position="16"/>
    </location>
</feature>
<dbReference type="SUPFAM" id="SSF103473">
    <property type="entry name" value="MFS general substrate transporter"/>
    <property type="match status" value="1"/>
</dbReference>
<keyword evidence="1" id="KW-0812">Transmembrane</keyword>
<dbReference type="OrthoDB" id="2261376at2759"/>
<dbReference type="Gene3D" id="1.20.1250.20">
    <property type="entry name" value="MFS general substrate transporter like domains"/>
    <property type="match status" value="1"/>
</dbReference>
<feature type="transmembrane region" description="Helical" evidence="1">
    <location>
        <begin position="133"/>
        <end position="153"/>
    </location>
</feature>
<evidence type="ECO:0000313" key="4">
    <source>
        <dbReference type="Proteomes" id="UP000649617"/>
    </source>
</evidence>
<keyword evidence="4" id="KW-1185">Reference proteome</keyword>
<dbReference type="InterPro" id="IPR036259">
    <property type="entry name" value="MFS_trans_sf"/>
</dbReference>